<evidence type="ECO:0000256" key="6">
    <source>
        <dbReference type="ARBA" id="ARBA00023004"/>
    </source>
</evidence>
<dbReference type="Pfam" id="PF00593">
    <property type="entry name" value="TonB_dep_Rec_b-barrel"/>
    <property type="match status" value="1"/>
</dbReference>
<dbReference type="SUPFAM" id="SSF49464">
    <property type="entry name" value="Carboxypeptidase regulatory domain-like"/>
    <property type="match status" value="1"/>
</dbReference>
<keyword evidence="2 10" id="KW-0813">Transport</keyword>
<evidence type="ECO:0000256" key="9">
    <source>
        <dbReference type="ARBA" id="ARBA00023237"/>
    </source>
</evidence>
<accession>A0ABR9AK58</accession>
<dbReference type="NCBIfam" id="TIGR04056">
    <property type="entry name" value="OMP_RagA_SusC"/>
    <property type="match status" value="1"/>
</dbReference>
<reference evidence="13 14" key="1">
    <citation type="submission" date="2020-09" db="EMBL/GenBank/DDBJ databases">
        <title>Echinicola sp. CAU 1574 isolated from sand of Sido Beach.</title>
        <authorList>
            <person name="Kim W."/>
        </authorList>
    </citation>
    <scope>NUCLEOTIDE SEQUENCE [LARGE SCALE GENOMIC DNA]</scope>
    <source>
        <strain evidence="13 14">CAU 1574</strain>
    </source>
</reference>
<keyword evidence="6" id="KW-0408">Iron</keyword>
<evidence type="ECO:0000313" key="13">
    <source>
        <dbReference type="EMBL" id="MBD8489151.1"/>
    </source>
</evidence>
<gene>
    <name evidence="13" type="ORF">IFO69_10380</name>
</gene>
<dbReference type="InterPro" id="IPR023997">
    <property type="entry name" value="TonB-dep_OMP_SusC/RagA_CS"/>
</dbReference>
<keyword evidence="9 10" id="KW-0998">Cell outer membrane</keyword>
<evidence type="ECO:0000256" key="10">
    <source>
        <dbReference type="PROSITE-ProRule" id="PRU01360"/>
    </source>
</evidence>
<dbReference type="Pfam" id="PF07660">
    <property type="entry name" value="STN"/>
    <property type="match status" value="1"/>
</dbReference>
<evidence type="ECO:0000256" key="2">
    <source>
        <dbReference type="ARBA" id="ARBA00022448"/>
    </source>
</evidence>
<dbReference type="InterPro" id="IPR000531">
    <property type="entry name" value="Beta-barrel_TonB"/>
</dbReference>
<evidence type="ECO:0000313" key="14">
    <source>
        <dbReference type="Proteomes" id="UP000647133"/>
    </source>
</evidence>
<dbReference type="Gene3D" id="2.40.170.20">
    <property type="entry name" value="TonB-dependent receptor, beta-barrel domain"/>
    <property type="match status" value="1"/>
</dbReference>
<dbReference type="Gene3D" id="2.170.130.10">
    <property type="entry name" value="TonB-dependent receptor, plug domain"/>
    <property type="match status" value="1"/>
</dbReference>
<dbReference type="RefSeq" id="WP_192010039.1">
    <property type="nucleotide sequence ID" value="NZ_JACYTQ010000003.1"/>
</dbReference>
<dbReference type="Pfam" id="PF13715">
    <property type="entry name" value="CarbopepD_reg_2"/>
    <property type="match status" value="1"/>
</dbReference>
<keyword evidence="4" id="KW-0410">Iron transport</keyword>
<proteinExistence type="inferred from homology"/>
<dbReference type="InterPro" id="IPR023996">
    <property type="entry name" value="TonB-dep_OMP_SusC/RagA"/>
</dbReference>
<dbReference type="NCBIfam" id="TIGR04057">
    <property type="entry name" value="SusC_RagA_signa"/>
    <property type="match status" value="1"/>
</dbReference>
<dbReference type="Gene3D" id="2.60.40.1120">
    <property type="entry name" value="Carboxypeptidase-like, regulatory domain"/>
    <property type="match status" value="1"/>
</dbReference>
<comment type="similarity">
    <text evidence="10 11">Belongs to the TonB-dependent receptor family.</text>
</comment>
<dbReference type="Pfam" id="PF07715">
    <property type="entry name" value="Plug"/>
    <property type="match status" value="1"/>
</dbReference>
<keyword evidence="7 11" id="KW-0798">TonB box</keyword>
<dbReference type="InterPro" id="IPR037066">
    <property type="entry name" value="Plug_dom_sf"/>
</dbReference>
<dbReference type="InterPro" id="IPR039426">
    <property type="entry name" value="TonB-dep_rcpt-like"/>
</dbReference>
<evidence type="ECO:0000256" key="1">
    <source>
        <dbReference type="ARBA" id="ARBA00004571"/>
    </source>
</evidence>
<dbReference type="SUPFAM" id="SSF56935">
    <property type="entry name" value="Porins"/>
    <property type="match status" value="1"/>
</dbReference>
<evidence type="ECO:0000259" key="12">
    <source>
        <dbReference type="SMART" id="SM00965"/>
    </source>
</evidence>
<evidence type="ECO:0000256" key="7">
    <source>
        <dbReference type="ARBA" id="ARBA00023077"/>
    </source>
</evidence>
<comment type="subcellular location">
    <subcellularLocation>
        <location evidence="1 10">Cell outer membrane</location>
        <topology evidence="1 10">Multi-pass membrane protein</topology>
    </subcellularLocation>
</comment>
<dbReference type="EMBL" id="JACYTQ010000003">
    <property type="protein sequence ID" value="MBD8489151.1"/>
    <property type="molecule type" value="Genomic_DNA"/>
</dbReference>
<evidence type="ECO:0000256" key="5">
    <source>
        <dbReference type="ARBA" id="ARBA00022692"/>
    </source>
</evidence>
<evidence type="ECO:0000256" key="11">
    <source>
        <dbReference type="RuleBase" id="RU003357"/>
    </source>
</evidence>
<evidence type="ECO:0000256" key="8">
    <source>
        <dbReference type="ARBA" id="ARBA00023136"/>
    </source>
</evidence>
<organism evidence="13 14">
    <name type="scientific">Echinicola arenosa</name>
    <dbReference type="NCBI Taxonomy" id="2774144"/>
    <lineage>
        <taxon>Bacteria</taxon>
        <taxon>Pseudomonadati</taxon>
        <taxon>Bacteroidota</taxon>
        <taxon>Cytophagia</taxon>
        <taxon>Cytophagales</taxon>
        <taxon>Cyclobacteriaceae</taxon>
        <taxon>Echinicola</taxon>
    </lineage>
</organism>
<dbReference type="InterPro" id="IPR008969">
    <property type="entry name" value="CarboxyPept-like_regulatory"/>
</dbReference>
<keyword evidence="13" id="KW-0675">Receptor</keyword>
<name>A0ABR9AK58_9BACT</name>
<protein>
    <submittedName>
        <fullName evidence="13">TonB-dependent receptor</fullName>
    </submittedName>
</protein>
<dbReference type="InterPro" id="IPR036942">
    <property type="entry name" value="Beta-barrel_TonB_sf"/>
</dbReference>
<keyword evidence="14" id="KW-1185">Reference proteome</keyword>
<dbReference type="PROSITE" id="PS52016">
    <property type="entry name" value="TONB_DEPENDENT_REC_3"/>
    <property type="match status" value="1"/>
</dbReference>
<dbReference type="InterPro" id="IPR012910">
    <property type="entry name" value="Plug_dom"/>
</dbReference>
<evidence type="ECO:0000256" key="4">
    <source>
        <dbReference type="ARBA" id="ARBA00022496"/>
    </source>
</evidence>
<sequence>MKFTYLGQEGKALSFAPPNYLLVMKWTFILCLALCFHVSAKVHSQELNVDVYEKQFTEVLGIIEAQTKVSFVYSDEIINEAFPVSISLRNASLEYALQILFDKQPFTYKIVDNFVVIQRKGLSKKEENRDISGTIRGADGEVLPGATVRLKGASKGTVTDLDGNFKLSNIPDDAILVISYIGYEPKEVAVNNQSVIHIMLSPSENSLSEVIIIGYGQQERKKVTSAIADFKPTEENFRQVQGPDQLMQGRMPGVYVGAGGGTPGSALRVSIRGIGSLSGENEPLYVVDGIPLVNTNAALFNLGEGMNPLSQLNPEDIESIEVLKDAASAAIYGSRATNGVVIITTKSGKEGQSSFSINSNFGVQYLPNVDKLKMAETDLYLEVQNEAKYNFNQQYGYQPGDGNFVEYLQNPYPGMPSTDWLDWVTRNALVSNVNMSFSTGTKKTKLFISGGFLDQQGVIETNEYKKYNGKVNVSHQATNWLNVGVNTNLSFSRNHRIPNGDYGSSIFLRSMGQRPYDRPFKPNGDYYVGGTEELVYHNNVQILNEQKTKLDNYRILGNAFADIQFSPSLHLKNSFGMDAGYTEDYLHYTDLHPYGAGQGRVLDERRMLTNGLIENTLYYDHEFGKLSINALVGHSYQKVTSSTNYIDGRGFPSASFDVISVASEIANATSGFGESALESYYSRANLSYADKYMLSLSLRADGSSRFSPEKRYGSFPSVSAGWNVSDEPFWNLNKTDLKLRASYGATGNQDGIGSYAYQALMSGGANYNGNSGLSISTFGNSNLTWETAKQFDIGVDAGFMEGKLNLTADYFIKNTENLLYSMPIHATSGFSSITSNIGSMQNRGLELMLAYNNRFGELQWQSDFNISFIDNELTSLLGDDALLIGANRTLQVGQEVGSFYMYKMLGIYQYDEEVPQTLYDQGVRAGDVIYEDLNDDGIINVEDRQIIGSSNPDFYGGWSNTFKYKNFDLSAFLTYSKGAEVYATWRITTDRLGYGNQGFREEIAQDRWTGPGTSNEVPRAVHGSSYNLYNSSRFLEDGSFVRLRTLSLGYTLPKSLSDRLDMTHCRFYVQGENLFILTKYSGLDPEVSKNYDARFMGDDNMNLPQPRTLRVGLNLTF</sequence>
<dbReference type="Proteomes" id="UP000647133">
    <property type="component" value="Unassembled WGS sequence"/>
</dbReference>
<keyword evidence="8 10" id="KW-0472">Membrane</keyword>
<keyword evidence="3 10" id="KW-1134">Transmembrane beta strand</keyword>
<keyword evidence="5 10" id="KW-0812">Transmembrane</keyword>
<dbReference type="SMART" id="SM00965">
    <property type="entry name" value="STN"/>
    <property type="match status" value="1"/>
</dbReference>
<keyword evidence="4" id="KW-0406">Ion transport</keyword>
<feature type="domain" description="Secretin/TonB short N-terminal" evidence="12">
    <location>
        <begin position="69"/>
        <end position="120"/>
    </location>
</feature>
<comment type="caution">
    <text evidence="13">The sequence shown here is derived from an EMBL/GenBank/DDBJ whole genome shotgun (WGS) entry which is preliminary data.</text>
</comment>
<evidence type="ECO:0000256" key="3">
    <source>
        <dbReference type="ARBA" id="ARBA00022452"/>
    </source>
</evidence>
<dbReference type="InterPro" id="IPR011662">
    <property type="entry name" value="Secretin/TonB_short_N"/>
</dbReference>